<accession>A0A840PL03</accession>
<dbReference type="SUPFAM" id="SSF54637">
    <property type="entry name" value="Thioesterase/thiol ester dehydrase-isomerase"/>
    <property type="match status" value="1"/>
</dbReference>
<dbReference type="Pfam" id="PF13452">
    <property type="entry name" value="FAS1_DH_region"/>
    <property type="match status" value="1"/>
</dbReference>
<evidence type="ECO:0000313" key="2">
    <source>
        <dbReference type="EMBL" id="MBB5139772.1"/>
    </source>
</evidence>
<proteinExistence type="predicted"/>
<dbReference type="InterPro" id="IPR016709">
    <property type="entry name" value="HadA-like"/>
</dbReference>
<dbReference type="Proteomes" id="UP000578449">
    <property type="component" value="Unassembled WGS sequence"/>
</dbReference>
<name>A0A840PL03_9ACTN</name>
<dbReference type="EMBL" id="JACHGN010000033">
    <property type="protein sequence ID" value="MBB5139772.1"/>
    <property type="molecule type" value="Genomic_DNA"/>
</dbReference>
<gene>
    <name evidence="2" type="ORF">HNP84_009536</name>
</gene>
<keyword evidence="2" id="KW-0687">Ribonucleoprotein</keyword>
<dbReference type="AlphaFoldDB" id="A0A840PL03"/>
<keyword evidence="3" id="KW-1185">Reference proteome</keyword>
<feature type="domain" description="FAS1-like dehydratase" evidence="1">
    <location>
        <begin position="6"/>
        <end position="136"/>
    </location>
</feature>
<comment type="caution">
    <text evidence="2">The sequence shown here is derived from an EMBL/GenBank/DDBJ whole genome shotgun (WGS) entry which is preliminary data.</text>
</comment>
<dbReference type="Gene3D" id="3.10.129.10">
    <property type="entry name" value="Hotdog Thioesterase"/>
    <property type="match status" value="1"/>
</dbReference>
<reference evidence="2 3" key="1">
    <citation type="submission" date="2020-08" db="EMBL/GenBank/DDBJ databases">
        <title>Genomic Encyclopedia of Type Strains, Phase IV (KMG-IV): sequencing the most valuable type-strain genomes for metagenomic binning, comparative biology and taxonomic classification.</title>
        <authorList>
            <person name="Goeker M."/>
        </authorList>
    </citation>
    <scope>NUCLEOTIDE SEQUENCE [LARGE SCALE GENOMIC DNA]</scope>
    <source>
        <strain evidence="2 3">DSM 45615</strain>
    </source>
</reference>
<sequence>MADRGLIGWEYQCYSFPVEHGKVREFAVAVKDDDPVLHDVAAARAAGYADLPAPPTFSAVTAHWAPPGGLDALGLDLRRVLAGEAEWEYLEDIVAGDVLTVRSRVADVVGKTGSRGAMTLVTTEHTFTDQHDRTVLRLRTTVIELGEH</sequence>
<dbReference type="InterPro" id="IPR039569">
    <property type="entry name" value="FAS1-like_DH_region"/>
</dbReference>
<dbReference type="RefSeq" id="WP_185056592.1">
    <property type="nucleotide sequence ID" value="NZ_BAABIX010000041.1"/>
</dbReference>
<dbReference type="InterPro" id="IPR029069">
    <property type="entry name" value="HotDog_dom_sf"/>
</dbReference>
<evidence type="ECO:0000259" key="1">
    <source>
        <dbReference type="Pfam" id="PF13452"/>
    </source>
</evidence>
<evidence type="ECO:0000313" key="3">
    <source>
        <dbReference type="Proteomes" id="UP000578449"/>
    </source>
</evidence>
<protein>
    <submittedName>
        <fullName evidence="2">Ribosomal protein S28E/S33</fullName>
    </submittedName>
</protein>
<organism evidence="2 3">
    <name type="scientific">Thermocatellispora tengchongensis</name>
    <dbReference type="NCBI Taxonomy" id="1073253"/>
    <lineage>
        <taxon>Bacteria</taxon>
        <taxon>Bacillati</taxon>
        <taxon>Actinomycetota</taxon>
        <taxon>Actinomycetes</taxon>
        <taxon>Streptosporangiales</taxon>
        <taxon>Streptosporangiaceae</taxon>
        <taxon>Thermocatellispora</taxon>
    </lineage>
</organism>
<keyword evidence="2" id="KW-0689">Ribosomal protein</keyword>
<dbReference type="GO" id="GO:0005840">
    <property type="term" value="C:ribosome"/>
    <property type="evidence" value="ECO:0007669"/>
    <property type="project" value="UniProtKB-KW"/>
</dbReference>
<dbReference type="PIRSF" id="PIRSF018072">
    <property type="entry name" value="UCP018072"/>
    <property type="match status" value="1"/>
</dbReference>